<organism evidence="1 2">
    <name type="scientific">Dioscorea alata</name>
    <name type="common">Purple yam</name>
    <dbReference type="NCBI Taxonomy" id="55571"/>
    <lineage>
        <taxon>Eukaryota</taxon>
        <taxon>Viridiplantae</taxon>
        <taxon>Streptophyta</taxon>
        <taxon>Embryophyta</taxon>
        <taxon>Tracheophyta</taxon>
        <taxon>Spermatophyta</taxon>
        <taxon>Magnoliopsida</taxon>
        <taxon>Liliopsida</taxon>
        <taxon>Dioscoreales</taxon>
        <taxon>Dioscoreaceae</taxon>
        <taxon>Dioscorea</taxon>
    </lineage>
</organism>
<keyword evidence="2" id="KW-1185">Reference proteome</keyword>
<proteinExistence type="predicted"/>
<dbReference type="Proteomes" id="UP000827976">
    <property type="component" value="Chromosome 14"/>
</dbReference>
<dbReference type="EMBL" id="CM037024">
    <property type="protein sequence ID" value="KAH7664309.1"/>
    <property type="molecule type" value="Genomic_DNA"/>
</dbReference>
<reference evidence="2" key="1">
    <citation type="journal article" date="2022" name="Nat. Commun.">
        <title>Chromosome evolution and the genetic basis of agronomically important traits in greater yam.</title>
        <authorList>
            <person name="Bredeson J.V."/>
            <person name="Lyons J.B."/>
            <person name="Oniyinde I.O."/>
            <person name="Okereke N.R."/>
            <person name="Kolade O."/>
            <person name="Nnabue I."/>
            <person name="Nwadili C.O."/>
            <person name="Hribova E."/>
            <person name="Parker M."/>
            <person name="Nwogha J."/>
            <person name="Shu S."/>
            <person name="Carlson J."/>
            <person name="Kariba R."/>
            <person name="Muthemba S."/>
            <person name="Knop K."/>
            <person name="Barton G.J."/>
            <person name="Sherwood A.V."/>
            <person name="Lopez-Montes A."/>
            <person name="Asiedu R."/>
            <person name="Jamnadass R."/>
            <person name="Muchugi A."/>
            <person name="Goodstein D."/>
            <person name="Egesi C.N."/>
            <person name="Featherston J."/>
            <person name="Asfaw A."/>
            <person name="Simpson G.G."/>
            <person name="Dolezel J."/>
            <person name="Hendre P.S."/>
            <person name="Van Deynze A."/>
            <person name="Kumar P.L."/>
            <person name="Obidiegwu J.E."/>
            <person name="Bhattacharjee R."/>
            <person name="Rokhsar D.S."/>
        </authorList>
    </citation>
    <scope>NUCLEOTIDE SEQUENCE [LARGE SCALE GENOMIC DNA]</scope>
    <source>
        <strain evidence="2">cv. TDa95/00328</strain>
    </source>
</reference>
<name>A0ACB7UUL8_DIOAL</name>
<sequence>MKKKMNGNLVVLIAVILVSHSWMITNIEGHAYLGKEKVTRLHFYFHDTLNGDHPTTVPVAYPIGTVISPSNLAPSNAVYVADDPLTDGPDPNSTVVGHAQGFYVFERQDKVVLIFVMDIGFTSGEFNGSSITLFSRNPVLETDREVAVVSGREKFRS</sequence>
<gene>
    <name evidence="1" type="ORF">IHE45_14G112800</name>
</gene>
<evidence type="ECO:0000313" key="2">
    <source>
        <dbReference type="Proteomes" id="UP000827976"/>
    </source>
</evidence>
<protein>
    <submittedName>
        <fullName evidence="1">Dirigent protein</fullName>
    </submittedName>
</protein>
<accession>A0ACB7UUL8</accession>
<evidence type="ECO:0000313" key="1">
    <source>
        <dbReference type="EMBL" id="KAH7664309.1"/>
    </source>
</evidence>
<comment type="caution">
    <text evidence="1">The sequence shown here is derived from an EMBL/GenBank/DDBJ whole genome shotgun (WGS) entry which is preliminary data.</text>
</comment>